<keyword evidence="3" id="KW-1185">Reference proteome</keyword>
<keyword evidence="1" id="KW-1133">Transmembrane helix</keyword>
<protein>
    <submittedName>
        <fullName evidence="2">Uncharacterized protein</fullName>
    </submittedName>
</protein>
<keyword evidence="1" id="KW-0812">Transmembrane</keyword>
<accession>I4ED03</accession>
<comment type="caution">
    <text evidence="2">The sequence shown here is derived from an EMBL/GenBank/DDBJ whole genome shotgun (WGS) entry which is preliminary data.</text>
</comment>
<dbReference type="Proteomes" id="UP000004221">
    <property type="component" value="Unassembled WGS sequence"/>
</dbReference>
<feature type="transmembrane region" description="Helical" evidence="1">
    <location>
        <begin position="6"/>
        <end position="25"/>
    </location>
</feature>
<keyword evidence="1" id="KW-0472">Membrane</keyword>
<name>I4ED03_9BACT</name>
<evidence type="ECO:0000313" key="3">
    <source>
        <dbReference type="Proteomes" id="UP000004221"/>
    </source>
</evidence>
<evidence type="ECO:0000313" key="2">
    <source>
        <dbReference type="EMBL" id="CCF82565.1"/>
    </source>
</evidence>
<reference evidence="2 3" key="1">
    <citation type="journal article" date="2012" name="ISME J.">
        <title>Nitrification expanded: discovery, physiology and genomics of a nitrite-oxidizing bacterium from the phylum Chloroflexi.</title>
        <authorList>
            <person name="Sorokin D.Y."/>
            <person name="Lucker S."/>
            <person name="Vejmelkova D."/>
            <person name="Kostrikina N.A."/>
            <person name="Kleerebezem R."/>
            <person name="Rijpstra W.I."/>
            <person name="Damste J.S."/>
            <person name="Le Paslier D."/>
            <person name="Muyzer G."/>
            <person name="Wagner M."/>
            <person name="van Loosdrecht M.C."/>
            <person name="Daims H."/>
        </authorList>
    </citation>
    <scope>NUCLEOTIDE SEQUENCE [LARGE SCALE GENOMIC DNA]</scope>
    <source>
        <strain evidence="3">none</strain>
    </source>
</reference>
<sequence length="93" mass="10037">MAVVFLVVVFVPDSVIVSMFILACVRGNGPHPMALTPAPSPRIGRGSVRERVRTFYSPPQELGEGLGVGAAQSIIFIIDVSLSLNHRHPDQFP</sequence>
<evidence type="ECO:0000256" key="1">
    <source>
        <dbReference type="SAM" id="Phobius"/>
    </source>
</evidence>
<dbReference type="AlphaFoldDB" id="I4ED03"/>
<gene>
    <name evidence="2" type="ORF">NITHO_130004</name>
</gene>
<dbReference type="EMBL" id="CAGS01000035">
    <property type="protein sequence ID" value="CCF82565.1"/>
    <property type="molecule type" value="Genomic_DNA"/>
</dbReference>
<proteinExistence type="predicted"/>
<organism evidence="2 3">
    <name type="scientific">Nitrolancea hollandica Lb</name>
    <dbReference type="NCBI Taxonomy" id="1129897"/>
    <lineage>
        <taxon>Bacteria</taxon>
        <taxon>Pseudomonadati</taxon>
        <taxon>Thermomicrobiota</taxon>
        <taxon>Thermomicrobia</taxon>
        <taxon>Sphaerobacterales</taxon>
        <taxon>Sphaerobacterineae</taxon>
        <taxon>Sphaerobacteraceae</taxon>
        <taxon>Nitrolancea</taxon>
    </lineage>
</organism>